<dbReference type="Pfam" id="PF19263">
    <property type="entry name" value="DUF5906"/>
    <property type="match status" value="1"/>
</dbReference>
<keyword evidence="3" id="KW-0347">Helicase</keyword>
<dbReference type="InterPro" id="IPR014818">
    <property type="entry name" value="Phage/plasmid_primase_P4_C"/>
</dbReference>
<gene>
    <name evidence="6" type="ORF">FYJ60_04370</name>
</gene>
<dbReference type="NCBIfam" id="TIGR01613">
    <property type="entry name" value="primase_Cterm"/>
    <property type="match status" value="1"/>
</dbReference>
<dbReference type="PANTHER" id="PTHR35372:SF2">
    <property type="entry name" value="SF3 HELICASE DOMAIN-CONTAINING PROTEIN"/>
    <property type="match status" value="1"/>
</dbReference>
<feature type="domain" description="SF3 helicase" evidence="5">
    <location>
        <begin position="379"/>
        <end position="535"/>
    </location>
</feature>
<dbReference type="PANTHER" id="PTHR35372">
    <property type="entry name" value="ATP BINDING PROTEIN-RELATED"/>
    <property type="match status" value="1"/>
</dbReference>
<dbReference type="Pfam" id="PF08706">
    <property type="entry name" value="D5_N"/>
    <property type="match status" value="1"/>
</dbReference>
<dbReference type="EMBL" id="VUMV01000002">
    <property type="protein sequence ID" value="MST81544.1"/>
    <property type="molecule type" value="Genomic_DNA"/>
</dbReference>
<accession>A0A7X2P799</accession>
<dbReference type="GO" id="GO:0016787">
    <property type="term" value="F:hydrolase activity"/>
    <property type="evidence" value="ECO:0007669"/>
    <property type="project" value="UniProtKB-KW"/>
</dbReference>
<dbReference type="InterPro" id="IPR006500">
    <property type="entry name" value="Helicase_put_C_phage/plasmid"/>
</dbReference>
<evidence type="ECO:0000256" key="3">
    <source>
        <dbReference type="ARBA" id="ARBA00022806"/>
    </source>
</evidence>
<dbReference type="SUPFAM" id="SSF52540">
    <property type="entry name" value="P-loop containing nucleoside triphosphate hydrolases"/>
    <property type="match status" value="1"/>
</dbReference>
<evidence type="ECO:0000259" key="5">
    <source>
        <dbReference type="PROSITE" id="PS51206"/>
    </source>
</evidence>
<protein>
    <submittedName>
        <fullName evidence="6">DNA primase</fullName>
    </submittedName>
</protein>
<dbReference type="InterPro" id="IPR027417">
    <property type="entry name" value="P-loop_NTPase"/>
</dbReference>
<comment type="caution">
    <text evidence="6">The sequence shown here is derived from an EMBL/GenBank/DDBJ whole genome shotgun (WGS) entry which is preliminary data.</text>
</comment>
<keyword evidence="2" id="KW-0378">Hydrolase</keyword>
<dbReference type="AlphaFoldDB" id="A0A7X2P799"/>
<sequence>MNWNGNDKVFRTYFHGKKKQDKEKVRCVPAEKVKDQEGHTFEEVRDDGFFGAVLNPGYIDISFDTKEMSDAMFDILDSQSLHCLELSNPKNGHIHTYWKKPKDWKYKDGEDITLACGLIADIHSGSTFIPLCIDGAKRFPPEYDETDENGDYDEVPKFLYPVNTNKKFWHMRAGEGRNSDLHGYILVLWTQLQMSKDEVRRMYKEIINPYILAEPLDERELDTIMRDDSFQSIENDEVVPIESFYDGRTFLTDVFSDYMIEHAHVCKISGRLHVYENGIYVYGKDKLYHRMLKYDRRMKRNNKAEVYEFLWSEAPEIDGGMKPQYVAFENGIYDIINDCMMPFSPEFIITNKIPWNYNPTAYCESTDKMLDNVSCHDKDIRYLLEQFIGYCMFRSNVYQKAVILVGSGANGKSAMLRTIQAMLGTENFSTLDINALNDRFSTSLMYEKLANIGDDISDEFLHGNQVATFKKVVTGDRIKAEDKGVEPYEFNPYAKLIFSCNDMPRIRDRSGAVKRRLIMIPFNAKFSPDDKDYDPHIEDKVQTRESIEYLIRISLNAFRDVIKENKFHESSATNETLKSYDTENNPIIGFVTELDEGVHPDDPWKALIGQPVRVTYDKYIHYCDSSGIHRMTISTFSKQLSLLYGIKSSVSIIDGKSHRVYTKEKQ</sequence>
<evidence type="ECO:0000256" key="2">
    <source>
        <dbReference type="ARBA" id="ARBA00022801"/>
    </source>
</evidence>
<organism evidence="6 7">
    <name type="scientific">Bilifractor porci</name>
    <dbReference type="NCBI Taxonomy" id="2606636"/>
    <lineage>
        <taxon>Bacteria</taxon>
        <taxon>Bacillati</taxon>
        <taxon>Bacillota</taxon>
        <taxon>Clostridia</taxon>
        <taxon>Lachnospirales</taxon>
        <taxon>Lachnospiraceae</taxon>
        <taxon>Bilifractor</taxon>
    </lineage>
</organism>
<dbReference type="Proteomes" id="UP000466864">
    <property type="component" value="Unassembled WGS sequence"/>
</dbReference>
<proteinExistence type="predicted"/>
<evidence type="ECO:0000256" key="1">
    <source>
        <dbReference type="ARBA" id="ARBA00022741"/>
    </source>
</evidence>
<dbReference type="InterPro" id="IPR051620">
    <property type="entry name" value="ORF904-like_C"/>
</dbReference>
<dbReference type="GO" id="GO:0005524">
    <property type="term" value="F:ATP binding"/>
    <property type="evidence" value="ECO:0007669"/>
    <property type="project" value="UniProtKB-KW"/>
</dbReference>
<name>A0A7X2P799_9FIRM</name>
<keyword evidence="1" id="KW-0547">Nucleotide-binding</keyword>
<dbReference type="GO" id="GO:0004386">
    <property type="term" value="F:helicase activity"/>
    <property type="evidence" value="ECO:0007669"/>
    <property type="project" value="UniProtKB-KW"/>
</dbReference>
<dbReference type="InterPro" id="IPR014015">
    <property type="entry name" value="Helicase_SF3_DNA-vir"/>
</dbReference>
<dbReference type="Gene3D" id="3.40.50.300">
    <property type="entry name" value="P-loop containing nucleotide triphosphate hydrolases"/>
    <property type="match status" value="1"/>
</dbReference>
<reference evidence="6 7" key="1">
    <citation type="submission" date="2019-08" db="EMBL/GenBank/DDBJ databases">
        <title>In-depth cultivation of the pig gut microbiome towards novel bacterial diversity and tailored functional studies.</title>
        <authorList>
            <person name="Wylensek D."/>
            <person name="Hitch T.C.A."/>
            <person name="Clavel T."/>
        </authorList>
    </citation>
    <scope>NUCLEOTIDE SEQUENCE [LARGE SCALE GENOMIC DNA]</scope>
    <source>
        <strain evidence="6 7">Oil+RF-744-WCA-WT-13</strain>
    </source>
</reference>
<evidence type="ECO:0000313" key="7">
    <source>
        <dbReference type="Proteomes" id="UP000466864"/>
    </source>
</evidence>
<dbReference type="PROSITE" id="PS51206">
    <property type="entry name" value="SF3_HELICASE_1"/>
    <property type="match status" value="1"/>
</dbReference>
<dbReference type="RefSeq" id="WP_154457343.1">
    <property type="nucleotide sequence ID" value="NZ_VUMV01000002.1"/>
</dbReference>
<keyword evidence="7" id="KW-1185">Reference proteome</keyword>
<evidence type="ECO:0000256" key="4">
    <source>
        <dbReference type="ARBA" id="ARBA00022840"/>
    </source>
</evidence>
<evidence type="ECO:0000313" key="6">
    <source>
        <dbReference type="EMBL" id="MST81544.1"/>
    </source>
</evidence>
<dbReference type="SMART" id="SM00885">
    <property type="entry name" value="D5_N"/>
    <property type="match status" value="1"/>
</dbReference>
<dbReference type="Pfam" id="PF03288">
    <property type="entry name" value="Pox_D5"/>
    <property type="match status" value="1"/>
</dbReference>
<keyword evidence="4" id="KW-0067">ATP-binding</keyword>
<dbReference type="InterPro" id="IPR004968">
    <property type="entry name" value="DNA_primase/NTPase_C"/>
</dbReference>
<dbReference type="InterPro" id="IPR045455">
    <property type="entry name" value="NrS-1_pol-like_helicase"/>
</dbReference>